<sequence>MLKSYEAIYENGEFKWLSDQPDLNKARVIITVLPEPDLSNREGNKKRRFPPDSIAGKGQTIGDIISPIVDEDDWECLK</sequence>
<organism evidence="2 3">
    <name type="scientific">Limnospira indica PCC 8005</name>
    <dbReference type="NCBI Taxonomy" id="376219"/>
    <lineage>
        <taxon>Bacteria</taxon>
        <taxon>Bacillati</taxon>
        <taxon>Cyanobacteriota</taxon>
        <taxon>Cyanophyceae</taxon>
        <taxon>Oscillatoriophycideae</taxon>
        <taxon>Oscillatoriales</taxon>
        <taxon>Sirenicapillariaceae</taxon>
        <taxon>Limnospira</taxon>
    </lineage>
</organism>
<reference evidence="2 3" key="1">
    <citation type="submission" date="2014-02" db="EMBL/GenBank/DDBJ databases">
        <authorList>
            <person name="Genoscope - CEA"/>
        </authorList>
    </citation>
    <scope>NUCLEOTIDE SEQUENCE [LARGE SCALE GENOMIC DNA]</scope>
    <source>
        <strain evidence="2 3">PCC 8005</strain>
    </source>
</reference>
<dbReference type="AlphaFoldDB" id="A0A9P1KCT6"/>
<accession>A0A9P1KCT6</accession>
<evidence type="ECO:0000256" key="1">
    <source>
        <dbReference type="SAM" id="MobiDB-lite"/>
    </source>
</evidence>
<name>A0A9P1KCT6_9CYAN</name>
<protein>
    <submittedName>
        <fullName evidence="2">Uncharacterized protein</fullName>
    </submittedName>
</protein>
<evidence type="ECO:0000313" key="3">
    <source>
        <dbReference type="Proteomes" id="UP000032946"/>
    </source>
</evidence>
<dbReference type="EMBL" id="FO818640">
    <property type="protein sequence ID" value="CDM93701.1"/>
    <property type="molecule type" value="Genomic_DNA"/>
</dbReference>
<keyword evidence="3" id="KW-1185">Reference proteome</keyword>
<dbReference type="RefSeq" id="WP_006621027.1">
    <property type="nucleotide sequence ID" value="NZ_FO818640.1"/>
</dbReference>
<dbReference type="Proteomes" id="UP000032946">
    <property type="component" value="Chromosome"/>
</dbReference>
<evidence type="ECO:0000313" key="2">
    <source>
        <dbReference type="EMBL" id="CDM93701.1"/>
    </source>
</evidence>
<proteinExistence type="predicted"/>
<gene>
    <name evidence="2" type="ORF">ARTHRO_11374</name>
</gene>
<feature type="region of interest" description="Disordered" evidence="1">
    <location>
        <begin position="40"/>
        <end position="59"/>
    </location>
</feature>